<evidence type="ECO:0000256" key="1">
    <source>
        <dbReference type="ARBA" id="ARBA00000915"/>
    </source>
</evidence>
<keyword evidence="15 18" id="KW-0460">Magnesium</keyword>
<dbReference type="InterPro" id="IPR001348">
    <property type="entry name" value="ATP_PRibTrfase_HisG"/>
</dbReference>
<accession>A0A450TYK5</accession>
<evidence type="ECO:0000256" key="9">
    <source>
        <dbReference type="ARBA" id="ARBA00022605"/>
    </source>
</evidence>
<comment type="pathway">
    <text evidence="4 18">Amino-acid biosynthesis; L-histidine biosynthesis; L-histidine from 5-phospho-alpha-D-ribose 1-diphosphate: step 1/9.</text>
</comment>
<keyword evidence="10 18" id="KW-0328">Glycosyltransferase</keyword>
<proteinExistence type="inferred from homology"/>
<sequence>MGSWYAILAGNTYSHTNSRITTQGIFQVQQLRIGIPKGSLESATITLFEQAGWSITTRSRNYFPDIDDTEVTCALVRSQEMARYVENGTLDIGLTGHDWILETQADVVEICELIYSKITDQPARWVLIVPNDSTIQSIEDLAGKRIATELVDFTKRYLAERGIAANVEFSWGATEAKVVEGLVDAAVEITETGSTIKAHGLRIVCDLLRTHTRLIANKVAIEDPWKKRKIDQIALLLQAALAARRKIALKMNVPTDQIDRIVAILPSLQAPTVSHLYNREWLAVETVVNSNEIRDLIPRLKMAGATGILEYELRKIV</sequence>
<dbReference type="UniPathway" id="UPA00031">
    <property type="reaction ID" value="UER00006"/>
</dbReference>
<dbReference type="NCBIfam" id="TIGR03455">
    <property type="entry name" value="HisG_C-term"/>
    <property type="match status" value="1"/>
</dbReference>
<dbReference type="SUPFAM" id="SSF53850">
    <property type="entry name" value="Periplasmic binding protein-like II"/>
    <property type="match status" value="1"/>
</dbReference>
<dbReference type="PANTHER" id="PTHR21403:SF10">
    <property type="entry name" value="ATP PHOSPHORIBOSYLTRANSFERASE"/>
    <property type="match status" value="1"/>
</dbReference>
<dbReference type="GO" id="GO:0003879">
    <property type="term" value="F:ATP phosphoribosyltransferase activity"/>
    <property type="evidence" value="ECO:0007669"/>
    <property type="project" value="UniProtKB-UniRule"/>
</dbReference>
<evidence type="ECO:0000256" key="5">
    <source>
        <dbReference type="ARBA" id="ARBA00007955"/>
    </source>
</evidence>
<dbReference type="EMBL" id="CAADFE010000065">
    <property type="protein sequence ID" value="VFJ74696.1"/>
    <property type="molecule type" value="Genomic_DNA"/>
</dbReference>
<dbReference type="InterPro" id="IPR020621">
    <property type="entry name" value="ATP-PRT_HisG_long"/>
</dbReference>
<evidence type="ECO:0000256" key="18">
    <source>
        <dbReference type="HAMAP-Rule" id="MF_00079"/>
    </source>
</evidence>
<dbReference type="GO" id="GO:0005737">
    <property type="term" value="C:cytoplasm"/>
    <property type="evidence" value="ECO:0007669"/>
    <property type="project" value="UniProtKB-SubCell"/>
</dbReference>
<dbReference type="GO" id="GO:0005524">
    <property type="term" value="F:ATP binding"/>
    <property type="evidence" value="ECO:0007669"/>
    <property type="project" value="UniProtKB-KW"/>
</dbReference>
<evidence type="ECO:0000256" key="6">
    <source>
        <dbReference type="ARBA" id="ARBA00011946"/>
    </source>
</evidence>
<dbReference type="Pfam" id="PF08029">
    <property type="entry name" value="HisG_C"/>
    <property type="match status" value="1"/>
</dbReference>
<comment type="similarity">
    <text evidence="5 18">Belongs to the ATP phosphoribosyltransferase family. Long subfamily.</text>
</comment>
<evidence type="ECO:0000256" key="15">
    <source>
        <dbReference type="ARBA" id="ARBA00022842"/>
    </source>
</evidence>
<keyword evidence="12 18" id="KW-0479">Metal-binding</keyword>
<evidence type="ECO:0000256" key="14">
    <source>
        <dbReference type="ARBA" id="ARBA00022840"/>
    </source>
</evidence>
<dbReference type="Pfam" id="PF01634">
    <property type="entry name" value="HisG"/>
    <property type="match status" value="1"/>
</dbReference>
<comment type="subcellular location">
    <subcellularLocation>
        <location evidence="3 18">Cytoplasm</location>
    </subcellularLocation>
</comment>
<dbReference type="EC" id="2.4.2.17" evidence="6 18"/>
<dbReference type="FunFam" id="3.30.70.120:FF:000002">
    <property type="entry name" value="ATP phosphoribosyltransferase"/>
    <property type="match status" value="1"/>
</dbReference>
<keyword evidence="14 18" id="KW-0067">ATP-binding</keyword>
<dbReference type="InterPro" id="IPR015867">
    <property type="entry name" value="N-reg_PII/ATP_PRibTrfase_C"/>
</dbReference>
<evidence type="ECO:0000259" key="19">
    <source>
        <dbReference type="Pfam" id="PF01634"/>
    </source>
</evidence>
<dbReference type="FunFam" id="3.40.190.10:FF:000258">
    <property type="entry name" value="ATP phosphoribosyltransferase"/>
    <property type="match status" value="1"/>
</dbReference>
<keyword evidence="11 18" id="KW-0808">Transferase</keyword>
<evidence type="ECO:0000256" key="12">
    <source>
        <dbReference type="ARBA" id="ARBA00022723"/>
    </source>
</evidence>
<dbReference type="SUPFAM" id="SSF54913">
    <property type="entry name" value="GlnB-like"/>
    <property type="match status" value="1"/>
</dbReference>
<evidence type="ECO:0000256" key="13">
    <source>
        <dbReference type="ARBA" id="ARBA00022741"/>
    </source>
</evidence>
<keyword evidence="13 18" id="KW-0547">Nucleotide-binding</keyword>
<dbReference type="AlphaFoldDB" id="A0A450TYK5"/>
<comment type="catalytic activity">
    <reaction evidence="1 18">
        <text>1-(5-phospho-beta-D-ribosyl)-ATP + diphosphate = 5-phospho-alpha-D-ribose 1-diphosphate + ATP</text>
        <dbReference type="Rhea" id="RHEA:18473"/>
        <dbReference type="ChEBI" id="CHEBI:30616"/>
        <dbReference type="ChEBI" id="CHEBI:33019"/>
        <dbReference type="ChEBI" id="CHEBI:58017"/>
        <dbReference type="ChEBI" id="CHEBI:73183"/>
        <dbReference type="EC" id="2.4.2.17"/>
    </reaction>
</comment>
<reference evidence="21" key="1">
    <citation type="submission" date="2019-02" db="EMBL/GenBank/DDBJ databases">
        <authorList>
            <person name="Gruber-Vodicka R. H."/>
            <person name="Seah K. B. B."/>
        </authorList>
    </citation>
    <scope>NUCLEOTIDE SEQUENCE</scope>
    <source>
        <strain evidence="21">BECK_BZ131</strain>
    </source>
</reference>
<gene>
    <name evidence="18" type="primary">hisG</name>
    <name evidence="21" type="ORF">BECKFW1821C_GA0114237_106515</name>
</gene>
<evidence type="ECO:0000256" key="10">
    <source>
        <dbReference type="ARBA" id="ARBA00022676"/>
    </source>
</evidence>
<dbReference type="CDD" id="cd13593">
    <property type="entry name" value="PBP2_HisGL3"/>
    <property type="match status" value="1"/>
</dbReference>
<feature type="domain" description="ATP phosphoribosyltransferase catalytic" evidence="19">
    <location>
        <begin position="77"/>
        <end position="238"/>
    </location>
</feature>
<dbReference type="Gene3D" id="3.30.70.120">
    <property type="match status" value="1"/>
</dbReference>
<dbReference type="InterPro" id="IPR013820">
    <property type="entry name" value="ATP_PRibTrfase_cat"/>
</dbReference>
<dbReference type="Gene3D" id="3.40.190.10">
    <property type="entry name" value="Periplasmic binding protein-like II"/>
    <property type="match status" value="2"/>
</dbReference>
<dbReference type="GO" id="GO:0000105">
    <property type="term" value="P:L-histidine biosynthetic process"/>
    <property type="evidence" value="ECO:0007669"/>
    <property type="project" value="UniProtKB-UniRule"/>
</dbReference>
<evidence type="ECO:0000256" key="11">
    <source>
        <dbReference type="ARBA" id="ARBA00022679"/>
    </source>
</evidence>
<evidence type="ECO:0000256" key="4">
    <source>
        <dbReference type="ARBA" id="ARBA00004667"/>
    </source>
</evidence>
<evidence type="ECO:0000256" key="3">
    <source>
        <dbReference type="ARBA" id="ARBA00004496"/>
    </source>
</evidence>
<comment type="function">
    <text evidence="17 18">Catalyzes the condensation of ATP and 5-phosphoribose 1-diphosphate to form N'-(5'-phosphoribosyl)-ATP (PR-ATP). Has a crucial role in the pathway because the rate of histidine biosynthesis seems to be controlled primarily by regulation of HisG enzymatic activity.</text>
</comment>
<feature type="domain" description="Histidine biosynthesis HisG C-terminal" evidence="20">
    <location>
        <begin position="243"/>
        <end position="315"/>
    </location>
</feature>
<evidence type="ECO:0000256" key="16">
    <source>
        <dbReference type="ARBA" id="ARBA00023102"/>
    </source>
</evidence>
<evidence type="ECO:0000259" key="20">
    <source>
        <dbReference type="Pfam" id="PF08029"/>
    </source>
</evidence>
<comment type="activity regulation">
    <text evidence="18">Feedback inhibited by histidine.</text>
</comment>
<organism evidence="21">
    <name type="scientific">Candidatus Kentrum sp. FW</name>
    <dbReference type="NCBI Taxonomy" id="2126338"/>
    <lineage>
        <taxon>Bacteria</taxon>
        <taxon>Pseudomonadati</taxon>
        <taxon>Pseudomonadota</taxon>
        <taxon>Gammaproteobacteria</taxon>
        <taxon>Candidatus Kentrum</taxon>
    </lineage>
</organism>
<name>A0A450TYK5_9GAMM</name>
<dbReference type="HAMAP" id="MF_00079">
    <property type="entry name" value="HisG_Long"/>
    <property type="match status" value="1"/>
</dbReference>
<keyword evidence="16 18" id="KW-0368">Histidine biosynthesis</keyword>
<evidence type="ECO:0000256" key="7">
    <source>
        <dbReference type="ARBA" id="ARBA00020998"/>
    </source>
</evidence>
<dbReference type="NCBIfam" id="TIGR00070">
    <property type="entry name" value="hisG"/>
    <property type="match status" value="1"/>
</dbReference>
<evidence type="ECO:0000256" key="2">
    <source>
        <dbReference type="ARBA" id="ARBA00001946"/>
    </source>
</evidence>
<dbReference type="PANTHER" id="PTHR21403">
    <property type="entry name" value="ATP PHOSPHORIBOSYLTRANSFERASE ATP-PRTASE"/>
    <property type="match status" value="1"/>
</dbReference>
<comment type="cofactor">
    <cofactor evidence="2 18">
        <name>Mg(2+)</name>
        <dbReference type="ChEBI" id="CHEBI:18420"/>
    </cofactor>
</comment>
<dbReference type="InterPro" id="IPR011322">
    <property type="entry name" value="N-reg_PII-like_a/b"/>
</dbReference>
<evidence type="ECO:0000256" key="8">
    <source>
        <dbReference type="ARBA" id="ARBA00022490"/>
    </source>
</evidence>
<keyword evidence="9 18" id="KW-0028">Amino-acid biosynthesis</keyword>
<dbReference type="InterPro" id="IPR013115">
    <property type="entry name" value="HisG_C"/>
</dbReference>
<dbReference type="GO" id="GO:0000287">
    <property type="term" value="F:magnesium ion binding"/>
    <property type="evidence" value="ECO:0007669"/>
    <property type="project" value="UniProtKB-UniRule"/>
</dbReference>
<keyword evidence="8 18" id="KW-0963">Cytoplasm</keyword>
<protein>
    <recommendedName>
        <fullName evidence="7 18">ATP phosphoribosyltransferase</fullName>
        <shortName evidence="18">ATP-PRT</shortName>
        <shortName evidence="18">ATP-PRTase</shortName>
        <ecNumber evidence="6 18">2.4.2.17</ecNumber>
    </recommendedName>
</protein>
<evidence type="ECO:0000256" key="17">
    <source>
        <dbReference type="ARBA" id="ARBA00024861"/>
    </source>
</evidence>
<evidence type="ECO:0000313" key="21">
    <source>
        <dbReference type="EMBL" id="VFJ74696.1"/>
    </source>
</evidence>